<dbReference type="InterPro" id="IPR039436">
    <property type="entry name" value="Asteroid_dom"/>
</dbReference>
<evidence type="ECO:0000313" key="4">
    <source>
        <dbReference type="Proteomes" id="UP000224854"/>
    </source>
</evidence>
<gene>
    <name evidence="3" type="ORF">CDD82_7136</name>
</gene>
<feature type="compositionally biased region" description="Polar residues" evidence="1">
    <location>
        <begin position="352"/>
        <end position="374"/>
    </location>
</feature>
<protein>
    <recommendedName>
        <fullName evidence="2">Asteroid domain-containing protein</fullName>
    </recommendedName>
</protein>
<feature type="region of interest" description="Disordered" evidence="1">
    <location>
        <begin position="343"/>
        <end position="374"/>
    </location>
</feature>
<comment type="caution">
    <text evidence="3">The sequence shown here is derived from an EMBL/GenBank/DDBJ whole genome shotgun (WGS) entry which is preliminary data.</text>
</comment>
<organism evidence="3 4">
    <name type="scientific">Ophiocordyceps australis</name>
    <dbReference type="NCBI Taxonomy" id="1399860"/>
    <lineage>
        <taxon>Eukaryota</taxon>
        <taxon>Fungi</taxon>
        <taxon>Dikarya</taxon>
        <taxon>Ascomycota</taxon>
        <taxon>Pezizomycotina</taxon>
        <taxon>Sordariomycetes</taxon>
        <taxon>Hypocreomycetidae</taxon>
        <taxon>Hypocreales</taxon>
        <taxon>Ophiocordycipitaceae</taxon>
        <taxon>Ophiocordyceps</taxon>
    </lineage>
</organism>
<name>A0A2C5ZNH1_9HYPO</name>
<dbReference type="Proteomes" id="UP000224854">
    <property type="component" value="Unassembled WGS sequence"/>
</dbReference>
<dbReference type="AlphaFoldDB" id="A0A2C5ZNH1"/>
<dbReference type="EMBL" id="NJEU01000008">
    <property type="protein sequence ID" value="PHH83575.1"/>
    <property type="molecule type" value="Genomic_DNA"/>
</dbReference>
<feature type="domain" description="Asteroid" evidence="2">
    <location>
        <begin position="4"/>
        <end position="157"/>
    </location>
</feature>
<proteinExistence type="predicted"/>
<dbReference type="Pfam" id="PF12813">
    <property type="entry name" value="XPG_I_2"/>
    <property type="match status" value="1"/>
</dbReference>
<evidence type="ECO:0000256" key="1">
    <source>
        <dbReference type="SAM" id="MobiDB-lite"/>
    </source>
</evidence>
<sequence>MVCTAFASNLICQKLGIQQTAGPLRLAYQRQCDPHASLAQLVQACAKPVQDVLDYSEFCRQYQLPEMPVTDHNCFAYIQGLDPRLSELFLQLRQMGNDNPTQATISLPVLVDSSARTTAWEFSTPLRRLAYKLLGAETEKLCPQVLEHRRVSHIAHKGSLIEVMSTYEAQELARNLLYIVQSIQTIVHAGDSIYWLLVCLITDMEECQRRGKEPLARCLLQKTYDSDPQGYVNWDMVHFVAQLQAAFYSFRMLYQTLCLVSTHTSDIIGQNNKQLRAALADFPPLADCPNIDGAETLLLFCKRRQSNQSLRKMLHMPRQETFETRSNGDMGVKGNMRKQRIKGNKLARRKQSVQTHSGSNKSKATNMFSLLSID</sequence>
<evidence type="ECO:0000313" key="3">
    <source>
        <dbReference type="EMBL" id="PHH83575.1"/>
    </source>
</evidence>
<dbReference type="OrthoDB" id="5297549at2759"/>
<accession>A0A2C5ZNH1</accession>
<keyword evidence="4" id="KW-1185">Reference proteome</keyword>
<evidence type="ECO:0000259" key="2">
    <source>
        <dbReference type="Pfam" id="PF12813"/>
    </source>
</evidence>
<reference evidence="3 4" key="1">
    <citation type="submission" date="2017-06" db="EMBL/GenBank/DDBJ databases">
        <title>Ant-infecting Ophiocordyceps genomes reveal a high diversity of potential behavioral manipulation genes and a possible major role for enterotoxins.</title>
        <authorList>
            <person name="De Bekker C."/>
            <person name="Evans H.C."/>
            <person name="Brachmann A."/>
            <person name="Hughes D.P."/>
        </authorList>
    </citation>
    <scope>NUCLEOTIDE SEQUENCE [LARGE SCALE GENOMIC DNA]</scope>
    <source>
        <strain evidence="3 4">1348a</strain>
    </source>
</reference>